<dbReference type="PANTHER" id="PTHR34833:SF1">
    <property type="entry name" value="GENE, 17359-RELATED"/>
    <property type="match status" value="1"/>
</dbReference>
<proteinExistence type="predicted"/>
<dbReference type="PANTHER" id="PTHR34833">
    <property type="entry name" value="GENE, 17359-RELATED"/>
    <property type="match status" value="1"/>
</dbReference>
<dbReference type="AlphaFoldDB" id="A0A0G2K9K1"/>
<accession>A0A0G2K9K1</accession>
<dbReference type="AGR" id="RGD:1566255"/>
<evidence type="ECO:0000313" key="3">
    <source>
        <dbReference type="RGD" id="1566255"/>
    </source>
</evidence>
<feature type="compositionally biased region" description="Polar residues" evidence="1">
    <location>
        <begin position="214"/>
        <end position="236"/>
    </location>
</feature>
<sequence>MALSHREPLSETVGKRMVITGPDYIKDHLPKVHQHIAYIGEKRPALEKTGDLRYLWRSASNRSLPAKYKHEYTGGIGWGIPQYSFFNRSRVESGFHIQHGELSLRAMDRLTHRYQNPCEMEHGPWGSSWFLVTNATPSGRKIDSDKDLGLQPGLRVQNRPLISLLPPAAAQPEDVNISSGGSADHGQGLQLLTCPPDINTDSGGSRTTDPDIVHSSSTGHDYVSSGDSTDYSDWYNPQRQSRPFSSVWLPTAARPRDIGMISGHPRGLQLLTCADINTDSDYGRNTDPDVALSSSLIPDINMASRGYRGYSDWYGPQRQHRTFTSIWPPAARPKDINMAPGYNIDHGHVHGLQLLTGSTDINTDSGGSRTTDLDVAPSSSMVPEINMVSGGRGYSDWYGPQKQRSPQTWLQVAPQAADICMTPGSNTYLTTDINKDPRCSTMQYHADGTMNSSMASDGSPNHSHTAQGYQPGFRLKHRLRRSAWS</sequence>
<dbReference type="InterPro" id="IPR027814">
    <property type="entry name" value="DUF4562"/>
</dbReference>
<protein>
    <submittedName>
        <fullName evidence="2">Uncharacterized protein LOC499643</fullName>
    </submittedName>
</protein>
<evidence type="ECO:0000256" key="1">
    <source>
        <dbReference type="SAM" id="MobiDB-lite"/>
    </source>
</evidence>
<dbReference type="RGD" id="1566255">
    <property type="gene designation" value="Spmip2"/>
</dbReference>
<organism evidence="2">
    <name type="scientific">Rattus norvegicus</name>
    <name type="common">Rat</name>
    <dbReference type="NCBI Taxonomy" id="10116"/>
    <lineage>
        <taxon>Eukaryota</taxon>
        <taxon>Metazoa</taxon>
        <taxon>Chordata</taxon>
        <taxon>Craniata</taxon>
        <taxon>Vertebrata</taxon>
        <taxon>Euteleostomi</taxon>
        <taxon>Mammalia</taxon>
        <taxon>Eutheria</taxon>
        <taxon>Euarchontoglires</taxon>
        <taxon>Glires</taxon>
        <taxon>Rodentia</taxon>
        <taxon>Myomorpha</taxon>
        <taxon>Muroidea</taxon>
        <taxon>Muridae</taxon>
        <taxon>Murinae</taxon>
        <taxon>Rattus</taxon>
    </lineage>
</organism>
<dbReference type="Pfam" id="PF15123">
    <property type="entry name" value="DUF4562"/>
    <property type="match status" value="1"/>
</dbReference>
<name>A0A0G2K9K1_RAT</name>
<dbReference type="GeneID" id="499643"/>
<reference evidence="2" key="1">
    <citation type="journal article" date="2005" name="Genome Res.">
        <title>Gene and alternative splicing annotation with AIR.</title>
        <authorList>
            <person name="Florea L."/>
            <person name="Di Francesco V."/>
            <person name="Miller J."/>
            <person name="Turner R."/>
            <person name="Yao A."/>
            <person name="Harris M."/>
            <person name="Walenz B."/>
            <person name="Mobarry C."/>
            <person name="Merkulov G.V."/>
            <person name="Charlab R."/>
            <person name="Dew I."/>
            <person name="Deng Z."/>
            <person name="Istrail S."/>
            <person name="Li P."/>
            <person name="Sutton G."/>
        </authorList>
    </citation>
    <scope>NUCLEOTIDE SEQUENCE</scope>
    <source>
        <strain evidence="2">BN</strain>
    </source>
</reference>
<dbReference type="RefSeq" id="NP_001388904.1">
    <property type="nucleotide sequence ID" value="NM_001401975.1"/>
</dbReference>
<evidence type="ECO:0000313" key="2">
    <source>
        <dbReference type="EMBL" id="EDM00873.1"/>
    </source>
</evidence>
<gene>
    <name evidence="3" type="primary">Spmip2</name>
    <name evidence="2" type="synonym">LOC499643</name>
    <name evidence="2" type="ORF">rCG_65903</name>
</gene>
<dbReference type="Proteomes" id="UP000234681">
    <property type="component" value="Chromosome 2"/>
</dbReference>
<dbReference type="EMBL" id="CH473976">
    <property type="protein sequence ID" value="EDM00873.1"/>
    <property type="molecule type" value="Genomic_DNA"/>
</dbReference>
<feature type="region of interest" description="Disordered" evidence="1">
    <location>
        <begin position="451"/>
        <end position="472"/>
    </location>
</feature>
<feature type="region of interest" description="Disordered" evidence="1">
    <location>
        <begin position="171"/>
        <end position="236"/>
    </location>
</feature>
<feature type="compositionally biased region" description="Polar residues" evidence="1">
    <location>
        <begin position="451"/>
        <end position="468"/>
    </location>
</feature>
<reference evidence="2" key="2">
    <citation type="submission" date="2005-09" db="EMBL/GenBank/DDBJ databases">
        <authorList>
            <person name="Mural R.J."/>
            <person name="Li P.W."/>
            <person name="Adams M.D."/>
            <person name="Amanatides P.G."/>
            <person name="Baden-Tillson H."/>
            <person name="Barnstead M."/>
            <person name="Chin S.H."/>
            <person name="Dew I."/>
            <person name="Evans C.A."/>
            <person name="Ferriera S."/>
            <person name="Flanigan M."/>
            <person name="Fosler C."/>
            <person name="Glodek A."/>
            <person name="Gu Z."/>
            <person name="Holt R.A."/>
            <person name="Jennings D."/>
            <person name="Kraft C.L."/>
            <person name="Lu F."/>
            <person name="Nguyen T."/>
            <person name="Nusskern D.R."/>
            <person name="Pfannkoch C.M."/>
            <person name="Sitter C."/>
            <person name="Sutton G.G."/>
            <person name="Venter J.C."/>
            <person name="Wang Z."/>
            <person name="Woodage T."/>
            <person name="Zheng X.H."/>
            <person name="Zhong F."/>
        </authorList>
    </citation>
    <scope>NUCLEOTIDE SEQUENCE</scope>
    <source>
        <strain evidence="2">BN</strain>
    </source>
</reference>
<dbReference type="CTD" id="152940"/>